<keyword evidence="3 10" id="KW-0716">Sensory transduction</keyword>
<keyword evidence="12" id="KW-1185">Reference proteome</keyword>
<evidence type="ECO:0000256" key="2">
    <source>
        <dbReference type="ARBA" id="ARBA00022475"/>
    </source>
</evidence>
<dbReference type="Proteomes" id="UP001458880">
    <property type="component" value="Unassembled WGS sequence"/>
</dbReference>
<feature type="transmembrane region" description="Helical" evidence="10">
    <location>
        <begin position="322"/>
        <end position="343"/>
    </location>
</feature>
<dbReference type="PANTHER" id="PTHR21137:SF35">
    <property type="entry name" value="ODORANT RECEPTOR 19A-RELATED"/>
    <property type="match status" value="1"/>
</dbReference>
<evidence type="ECO:0000313" key="11">
    <source>
        <dbReference type="EMBL" id="KAK9727595.1"/>
    </source>
</evidence>
<evidence type="ECO:0000256" key="3">
    <source>
        <dbReference type="ARBA" id="ARBA00022606"/>
    </source>
</evidence>
<evidence type="ECO:0000256" key="1">
    <source>
        <dbReference type="ARBA" id="ARBA00004651"/>
    </source>
</evidence>
<dbReference type="GO" id="GO:0005886">
    <property type="term" value="C:plasma membrane"/>
    <property type="evidence" value="ECO:0007669"/>
    <property type="project" value="UniProtKB-SubCell"/>
</dbReference>
<feature type="transmembrane region" description="Helical" evidence="10">
    <location>
        <begin position="200"/>
        <end position="215"/>
    </location>
</feature>
<dbReference type="GO" id="GO:0004984">
    <property type="term" value="F:olfactory receptor activity"/>
    <property type="evidence" value="ECO:0007669"/>
    <property type="project" value="InterPro"/>
</dbReference>
<dbReference type="Pfam" id="PF02949">
    <property type="entry name" value="7tm_6"/>
    <property type="match status" value="2"/>
</dbReference>
<evidence type="ECO:0000256" key="9">
    <source>
        <dbReference type="ARBA" id="ARBA00023224"/>
    </source>
</evidence>
<protein>
    <recommendedName>
        <fullName evidence="10">Odorant receptor</fullName>
    </recommendedName>
</protein>
<feature type="transmembrane region" description="Helical" evidence="10">
    <location>
        <begin position="286"/>
        <end position="310"/>
    </location>
</feature>
<keyword evidence="6 10" id="KW-1133">Transmembrane helix</keyword>
<dbReference type="PANTHER" id="PTHR21137">
    <property type="entry name" value="ODORANT RECEPTOR"/>
    <property type="match status" value="1"/>
</dbReference>
<dbReference type="EMBL" id="JASPKY010000177">
    <property type="protein sequence ID" value="KAK9727595.1"/>
    <property type="molecule type" value="Genomic_DNA"/>
</dbReference>
<feature type="transmembrane region" description="Helical" evidence="10">
    <location>
        <begin position="71"/>
        <end position="89"/>
    </location>
</feature>
<comment type="caution">
    <text evidence="10">Lacks conserved residue(s) required for the propagation of feature annotation.</text>
</comment>
<evidence type="ECO:0000256" key="10">
    <source>
        <dbReference type="RuleBase" id="RU351113"/>
    </source>
</evidence>
<comment type="subcellular location">
    <subcellularLocation>
        <location evidence="1 10">Cell membrane</location>
        <topology evidence="1 10">Multi-pass membrane protein</topology>
    </subcellularLocation>
</comment>
<evidence type="ECO:0000256" key="4">
    <source>
        <dbReference type="ARBA" id="ARBA00022692"/>
    </source>
</evidence>
<organism evidence="11 12">
    <name type="scientific">Popillia japonica</name>
    <name type="common">Japanese beetle</name>
    <dbReference type="NCBI Taxonomy" id="7064"/>
    <lineage>
        <taxon>Eukaryota</taxon>
        <taxon>Metazoa</taxon>
        <taxon>Ecdysozoa</taxon>
        <taxon>Arthropoda</taxon>
        <taxon>Hexapoda</taxon>
        <taxon>Insecta</taxon>
        <taxon>Pterygota</taxon>
        <taxon>Neoptera</taxon>
        <taxon>Endopterygota</taxon>
        <taxon>Coleoptera</taxon>
        <taxon>Polyphaga</taxon>
        <taxon>Scarabaeiformia</taxon>
        <taxon>Scarabaeidae</taxon>
        <taxon>Rutelinae</taxon>
        <taxon>Popillia</taxon>
    </lineage>
</organism>
<keyword evidence="9 10" id="KW-0807">Transducer</keyword>
<dbReference type="GO" id="GO:0007165">
    <property type="term" value="P:signal transduction"/>
    <property type="evidence" value="ECO:0007669"/>
    <property type="project" value="UniProtKB-KW"/>
</dbReference>
<keyword evidence="5 10" id="KW-0552">Olfaction</keyword>
<dbReference type="GO" id="GO:0005549">
    <property type="term" value="F:odorant binding"/>
    <property type="evidence" value="ECO:0007669"/>
    <property type="project" value="InterPro"/>
</dbReference>
<feature type="transmembrane region" description="Helical" evidence="10">
    <location>
        <begin position="38"/>
        <end position="59"/>
    </location>
</feature>
<accession>A0AAW1KYB1</accession>
<evidence type="ECO:0000256" key="7">
    <source>
        <dbReference type="ARBA" id="ARBA00023136"/>
    </source>
</evidence>
<dbReference type="AlphaFoldDB" id="A0AAW1KYB1"/>
<keyword evidence="7 10" id="KW-0472">Membrane</keyword>
<keyword evidence="8 10" id="KW-0675">Receptor</keyword>
<feature type="transmembrane region" description="Helical" evidence="10">
    <location>
        <begin position="164"/>
        <end position="188"/>
    </location>
</feature>
<name>A0AAW1KYB1_POPJA</name>
<evidence type="ECO:0000256" key="6">
    <source>
        <dbReference type="ARBA" id="ARBA00022989"/>
    </source>
</evidence>
<gene>
    <name evidence="11" type="ORF">QE152_g19075</name>
</gene>
<comment type="similarity">
    <text evidence="10">Belongs to the insect chemoreceptor superfamily. Heteromeric odorant receptor channel (TC 1.A.69) family.</text>
</comment>
<comment type="caution">
    <text evidence="11">The sequence shown here is derived from an EMBL/GenBank/DDBJ whole genome shotgun (WGS) entry which is preliminary data.</text>
</comment>
<evidence type="ECO:0000256" key="8">
    <source>
        <dbReference type="ARBA" id="ARBA00023170"/>
    </source>
</evidence>
<feature type="transmembrane region" description="Helical" evidence="10">
    <location>
        <begin position="222"/>
        <end position="243"/>
    </location>
</feature>
<reference evidence="11 12" key="1">
    <citation type="journal article" date="2024" name="BMC Genomics">
        <title>De novo assembly and annotation of Popillia japonica's genome with initial clues to its potential as an invasive pest.</title>
        <authorList>
            <person name="Cucini C."/>
            <person name="Boschi S."/>
            <person name="Funari R."/>
            <person name="Cardaioli E."/>
            <person name="Iannotti N."/>
            <person name="Marturano G."/>
            <person name="Paoli F."/>
            <person name="Bruttini M."/>
            <person name="Carapelli A."/>
            <person name="Frati F."/>
            <person name="Nardi F."/>
        </authorList>
    </citation>
    <scope>NUCLEOTIDE SEQUENCE [LARGE SCALE GENOMIC DNA]</scope>
    <source>
        <strain evidence="11">DMR45628</strain>
    </source>
</reference>
<feature type="transmembrane region" description="Helical" evidence="10">
    <location>
        <begin position="392"/>
        <end position="414"/>
    </location>
</feature>
<keyword evidence="4 10" id="KW-0812">Transmembrane</keyword>
<proteinExistence type="inferred from homology"/>
<evidence type="ECO:0000256" key="5">
    <source>
        <dbReference type="ARBA" id="ARBA00022725"/>
    </source>
</evidence>
<dbReference type="InterPro" id="IPR004117">
    <property type="entry name" value="7tm6_olfct_rcpt"/>
</dbReference>
<keyword evidence="2" id="KW-1003">Cell membrane</keyword>
<sequence length="419" mass="48218">MFKSNNITTACYLSKWYELSQPSQKIFAIIMERAKQPLLIQLYKFIFISLESLGVVSYLENIVLLLDVFNVADSSMVLLITCCAAFINISNGIKSGDALLVNKMVFFLIPELNLLAKSFAIFNNRTLFLLLLKDLQSDAFNHHSANLNQHVQYVDKVNKLIMRYFAISMAVFITFTSALPIVTNLGLLVPYPFEMKKFEVAYGFIHLFMIAYLAVNSASYDVLLMSLIGICIAEWNILATRLINVYDDSVESFLTEDINNTNERVQKILKECIVLHETLNRYVKKISVILSFPLFLQYTCGCFLICNAVLQFTIMNQRETANVIVLSSYVAITFCQMTIYHWLGNEIIFKSSNIVQAGYLSKWYKMDRKSQKLLLLLMERAKRPLVIEVYKLIFISLESLTVIVRWSYSLFALIRARYN</sequence>
<evidence type="ECO:0000313" key="12">
    <source>
        <dbReference type="Proteomes" id="UP001458880"/>
    </source>
</evidence>